<dbReference type="AlphaFoldDB" id="A0A3A8QWI8"/>
<evidence type="ECO:0000313" key="2">
    <source>
        <dbReference type="EMBL" id="RKH70785.1"/>
    </source>
</evidence>
<evidence type="ECO:0008006" key="4">
    <source>
        <dbReference type="Google" id="ProtNLM"/>
    </source>
</evidence>
<feature type="signal peptide" evidence="1">
    <location>
        <begin position="1"/>
        <end position="30"/>
    </location>
</feature>
<organism evidence="2 3">
    <name type="scientific">Corallococcus interemptor</name>
    <dbReference type="NCBI Taxonomy" id="2316720"/>
    <lineage>
        <taxon>Bacteria</taxon>
        <taxon>Pseudomonadati</taxon>
        <taxon>Myxococcota</taxon>
        <taxon>Myxococcia</taxon>
        <taxon>Myxococcales</taxon>
        <taxon>Cystobacterineae</taxon>
        <taxon>Myxococcaceae</taxon>
        <taxon>Corallococcus</taxon>
    </lineage>
</organism>
<name>A0A3A8QWI8_9BACT</name>
<accession>A0A3A8QWI8</accession>
<dbReference type="OrthoDB" id="9979067at2"/>
<keyword evidence="1" id="KW-0732">Signal</keyword>
<reference evidence="3" key="1">
    <citation type="submission" date="2018-09" db="EMBL/GenBank/DDBJ databases">
        <authorList>
            <person name="Livingstone P.G."/>
            <person name="Whitworth D.E."/>
        </authorList>
    </citation>
    <scope>NUCLEOTIDE SEQUENCE [LARGE SCALE GENOMIC DNA]</scope>
    <source>
        <strain evidence="3">AB047A</strain>
    </source>
</reference>
<keyword evidence="3" id="KW-1185">Reference proteome</keyword>
<dbReference type="RefSeq" id="WP_121769623.1">
    <property type="nucleotide sequence ID" value="NZ_RAWM01000020.1"/>
</dbReference>
<gene>
    <name evidence="2" type="ORF">D7X96_10345</name>
</gene>
<evidence type="ECO:0000256" key="1">
    <source>
        <dbReference type="SAM" id="SignalP"/>
    </source>
</evidence>
<dbReference type="Proteomes" id="UP000282656">
    <property type="component" value="Unassembled WGS sequence"/>
</dbReference>
<feature type="chain" id="PRO_5017460644" description="Metallothionein" evidence="1">
    <location>
        <begin position="31"/>
        <end position="66"/>
    </location>
</feature>
<dbReference type="EMBL" id="RAWM01000020">
    <property type="protein sequence ID" value="RKH70785.1"/>
    <property type="molecule type" value="Genomic_DNA"/>
</dbReference>
<protein>
    <recommendedName>
        <fullName evidence="4">Metallothionein</fullName>
    </recommendedName>
</protein>
<proteinExistence type="predicted"/>
<comment type="caution">
    <text evidence="2">The sequence shown here is derived from an EMBL/GenBank/DDBJ whole genome shotgun (WGS) entry which is preliminary data.</text>
</comment>
<evidence type="ECO:0000313" key="3">
    <source>
        <dbReference type="Proteomes" id="UP000282656"/>
    </source>
</evidence>
<sequence>MHKRMMKLAFVLGVLAGGAAGFMPTTQAEAFPMCPSVCVDPDCTCQLRCWYERANGCVCEDSCVVE</sequence>